<gene>
    <name evidence="2" type="ORF">CROQUDRAFT_96682</name>
</gene>
<protein>
    <submittedName>
        <fullName evidence="2">Uncharacterized protein</fullName>
    </submittedName>
</protein>
<keyword evidence="1" id="KW-0812">Transmembrane</keyword>
<keyword evidence="1" id="KW-0472">Membrane</keyword>
<comment type="caution">
    <text evidence="2">The sequence shown here is derived from an EMBL/GenBank/DDBJ whole genome shotgun (WGS) entry which is preliminary data.</text>
</comment>
<dbReference type="Proteomes" id="UP000886653">
    <property type="component" value="Unassembled WGS sequence"/>
</dbReference>
<evidence type="ECO:0000256" key="1">
    <source>
        <dbReference type="SAM" id="Phobius"/>
    </source>
</evidence>
<name>A0A9P6T933_9BASI</name>
<dbReference type="EMBL" id="MU167327">
    <property type="protein sequence ID" value="KAG0143169.1"/>
    <property type="molecule type" value="Genomic_DNA"/>
</dbReference>
<evidence type="ECO:0000313" key="3">
    <source>
        <dbReference type="Proteomes" id="UP000886653"/>
    </source>
</evidence>
<evidence type="ECO:0000313" key="2">
    <source>
        <dbReference type="EMBL" id="KAG0143169.1"/>
    </source>
</evidence>
<keyword evidence="3" id="KW-1185">Reference proteome</keyword>
<sequence>MTSTPPAKITQTRLSKVFSDSEVQVDLGLWLIEIFSSCLVQVIFAGGANQQKSTMA</sequence>
<proteinExistence type="predicted"/>
<accession>A0A9P6T933</accession>
<feature type="transmembrane region" description="Helical" evidence="1">
    <location>
        <begin position="27"/>
        <end position="48"/>
    </location>
</feature>
<reference evidence="2" key="1">
    <citation type="submission" date="2013-11" db="EMBL/GenBank/DDBJ databases">
        <title>Genome sequence of the fusiform rust pathogen reveals effectors for host alternation and coevolution with pine.</title>
        <authorList>
            <consortium name="DOE Joint Genome Institute"/>
            <person name="Smith K."/>
            <person name="Pendleton A."/>
            <person name="Kubisiak T."/>
            <person name="Anderson C."/>
            <person name="Salamov A."/>
            <person name="Aerts A."/>
            <person name="Riley R."/>
            <person name="Clum A."/>
            <person name="Lindquist E."/>
            <person name="Ence D."/>
            <person name="Campbell M."/>
            <person name="Kronenberg Z."/>
            <person name="Feau N."/>
            <person name="Dhillon B."/>
            <person name="Hamelin R."/>
            <person name="Burleigh J."/>
            <person name="Smith J."/>
            <person name="Yandell M."/>
            <person name="Nelson C."/>
            <person name="Grigoriev I."/>
            <person name="Davis J."/>
        </authorList>
    </citation>
    <scope>NUCLEOTIDE SEQUENCE</scope>
    <source>
        <strain evidence="2">G11</strain>
    </source>
</reference>
<organism evidence="2 3">
    <name type="scientific">Cronartium quercuum f. sp. fusiforme G11</name>
    <dbReference type="NCBI Taxonomy" id="708437"/>
    <lineage>
        <taxon>Eukaryota</taxon>
        <taxon>Fungi</taxon>
        <taxon>Dikarya</taxon>
        <taxon>Basidiomycota</taxon>
        <taxon>Pucciniomycotina</taxon>
        <taxon>Pucciniomycetes</taxon>
        <taxon>Pucciniales</taxon>
        <taxon>Coleosporiaceae</taxon>
        <taxon>Cronartium</taxon>
    </lineage>
</organism>
<dbReference type="AlphaFoldDB" id="A0A9P6T933"/>
<keyword evidence="1" id="KW-1133">Transmembrane helix</keyword>